<protein>
    <recommendedName>
        <fullName evidence="1">Glucose-1-phosphate thymidylyltransferase</fullName>
    </recommendedName>
    <alternativeName>
        <fullName evidence="7">dTDP-glucose pyrophosphorylase</fullName>
    </alternativeName>
    <alternativeName>
        <fullName evidence="6">dTDP-glucose synthase</fullName>
    </alternativeName>
</protein>
<keyword evidence="5" id="KW-0460">Magnesium</keyword>
<evidence type="ECO:0000256" key="6">
    <source>
        <dbReference type="ARBA" id="ARBA00032492"/>
    </source>
</evidence>
<keyword evidence="4" id="KW-0479">Metal-binding</keyword>
<dbReference type="RefSeq" id="WP_218283040.1">
    <property type="nucleotide sequence ID" value="NZ_CP078093.1"/>
</dbReference>
<evidence type="ECO:0000313" key="9">
    <source>
        <dbReference type="EMBL" id="QXM06344.1"/>
    </source>
</evidence>
<evidence type="ECO:0000256" key="2">
    <source>
        <dbReference type="ARBA" id="ARBA00022679"/>
    </source>
</evidence>
<gene>
    <name evidence="9" type="ORF">KVH43_00730</name>
</gene>
<evidence type="ECO:0000259" key="8">
    <source>
        <dbReference type="Pfam" id="PF00483"/>
    </source>
</evidence>
<dbReference type="GO" id="GO:0016740">
    <property type="term" value="F:transferase activity"/>
    <property type="evidence" value="ECO:0007669"/>
    <property type="project" value="UniProtKB-KW"/>
</dbReference>
<evidence type="ECO:0000256" key="7">
    <source>
        <dbReference type="ARBA" id="ARBA00032598"/>
    </source>
</evidence>
<sequence>MKGIILAGGSGSRLYPLTKVTNKHLLPVGKYPMILYLIAKMKEADITDIMIISGKEHIGALVNLLGSGYEYGVSFTFRIQDQPGGIAQALGLCKEFVKKDKCIVMLADNIFEDSIYQYVKNFEKQDKGAKILIKQVKDPTRYGIAELKDHKIINIEEKPKNPKSNYCVTGIYMYDHKVFDIIKTLKPSSRGELEITDVNNWYIKNHSLTYDILKGWWSDAGTFHSLLNANIFAKDIHLDHILSRNYKKSR</sequence>
<dbReference type="Proteomes" id="UP000886818">
    <property type="component" value="Chromosome"/>
</dbReference>
<dbReference type="Pfam" id="PF00483">
    <property type="entry name" value="NTP_transferase"/>
    <property type="match status" value="1"/>
</dbReference>
<keyword evidence="3" id="KW-0548">Nucleotidyltransferase</keyword>
<dbReference type="PANTHER" id="PTHR43532">
    <property type="entry name" value="GLUCOSE-1-PHOSPHATE THYMIDYLYLTRANSFERASE"/>
    <property type="match status" value="1"/>
</dbReference>
<organism evidence="9 10">
    <name type="scientific">Crassaminicella indica</name>
    <dbReference type="NCBI Taxonomy" id="2855394"/>
    <lineage>
        <taxon>Bacteria</taxon>
        <taxon>Bacillati</taxon>
        <taxon>Bacillota</taxon>
        <taxon>Clostridia</taxon>
        <taxon>Eubacteriales</taxon>
        <taxon>Clostridiaceae</taxon>
        <taxon>Crassaminicella</taxon>
    </lineage>
</organism>
<dbReference type="PANTHER" id="PTHR43532:SF1">
    <property type="entry name" value="GLUCOSE-1-PHOSPHATE THYMIDYLYLTRANSFERASE 1"/>
    <property type="match status" value="1"/>
</dbReference>
<dbReference type="InterPro" id="IPR005907">
    <property type="entry name" value="G1P_thy_trans_s"/>
</dbReference>
<keyword evidence="10" id="KW-1185">Reference proteome</keyword>
<reference evidence="9" key="1">
    <citation type="submission" date="2021-07" db="EMBL/GenBank/DDBJ databases">
        <title>Complete genome sequence of Crassaminicella sp. 143-21, isolated from a deep-sea hydrothermal vent.</title>
        <authorList>
            <person name="Li X."/>
        </authorList>
    </citation>
    <scope>NUCLEOTIDE SEQUENCE</scope>
    <source>
        <strain evidence="9">143-21</strain>
    </source>
</reference>
<evidence type="ECO:0000256" key="5">
    <source>
        <dbReference type="ARBA" id="ARBA00022842"/>
    </source>
</evidence>
<evidence type="ECO:0000313" key="10">
    <source>
        <dbReference type="Proteomes" id="UP000886818"/>
    </source>
</evidence>
<accession>A0ABX8RBB7</accession>
<keyword evidence="2 9" id="KW-0808">Transferase</keyword>
<feature type="domain" description="Nucleotidyl transferase" evidence="8">
    <location>
        <begin position="2"/>
        <end position="233"/>
    </location>
</feature>
<name>A0ABX8RBB7_9CLOT</name>
<evidence type="ECO:0000256" key="4">
    <source>
        <dbReference type="ARBA" id="ARBA00022723"/>
    </source>
</evidence>
<dbReference type="EMBL" id="CP078093">
    <property type="protein sequence ID" value="QXM06344.1"/>
    <property type="molecule type" value="Genomic_DNA"/>
</dbReference>
<evidence type="ECO:0000256" key="3">
    <source>
        <dbReference type="ARBA" id="ARBA00022695"/>
    </source>
</evidence>
<evidence type="ECO:0000256" key="1">
    <source>
        <dbReference type="ARBA" id="ARBA00017654"/>
    </source>
</evidence>
<proteinExistence type="predicted"/>
<dbReference type="InterPro" id="IPR005835">
    <property type="entry name" value="NTP_transferase_dom"/>
</dbReference>